<keyword evidence="1" id="KW-0812">Transmembrane</keyword>
<evidence type="ECO:0000256" key="1">
    <source>
        <dbReference type="SAM" id="Phobius"/>
    </source>
</evidence>
<evidence type="ECO:0000313" key="2">
    <source>
        <dbReference type="EMBL" id="EYE87857.1"/>
    </source>
</evidence>
<dbReference type="OrthoDB" id="9856593at2"/>
<feature type="transmembrane region" description="Helical" evidence="1">
    <location>
        <begin position="12"/>
        <end position="33"/>
    </location>
</feature>
<dbReference type="Proteomes" id="UP000019681">
    <property type="component" value="Unassembled WGS sequence"/>
</dbReference>
<comment type="caution">
    <text evidence="2">The sequence shown here is derived from an EMBL/GenBank/DDBJ whole genome shotgun (WGS) entry which is preliminary data.</text>
</comment>
<dbReference type="RefSeq" id="WP_035380746.1">
    <property type="nucleotide sequence ID" value="NZ_AZQP01000036.1"/>
</dbReference>
<sequence length="177" mass="20349">MIIYNGKKDSIKNLSITFIVCLLILIVNTTFITNLTAKVVLFFIFIPVTFMVYKGIILKITLDDEKIKIYKPFYVNTIYFKDIAFCALHGIDDERSLLYAFVRKKWPKKKGVRGIKANLSFEDIVKIVSQDEGNTNLDINFNMAAKVPLSFVENSDDLKTQILTNVSNKHKEILKNM</sequence>
<organism evidence="2 3">
    <name type="scientific">Fervidicella metallireducens AeB</name>
    <dbReference type="NCBI Taxonomy" id="1403537"/>
    <lineage>
        <taxon>Bacteria</taxon>
        <taxon>Bacillati</taxon>
        <taxon>Bacillota</taxon>
        <taxon>Clostridia</taxon>
        <taxon>Eubacteriales</taxon>
        <taxon>Clostridiaceae</taxon>
        <taxon>Fervidicella</taxon>
    </lineage>
</organism>
<accession>A0A017RT57</accession>
<gene>
    <name evidence="2" type="ORF">Q428_11120</name>
</gene>
<keyword evidence="3" id="KW-1185">Reference proteome</keyword>
<evidence type="ECO:0000313" key="3">
    <source>
        <dbReference type="Proteomes" id="UP000019681"/>
    </source>
</evidence>
<feature type="transmembrane region" description="Helical" evidence="1">
    <location>
        <begin position="39"/>
        <end position="62"/>
    </location>
</feature>
<keyword evidence="1" id="KW-1133">Transmembrane helix</keyword>
<keyword evidence="1" id="KW-0472">Membrane</keyword>
<protein>
    <submittedName>
        <fullName evidence="2">Uncharacterized protein</fullName>
    </submittedName>
</protein>
<dbReference type="AlphaFoldDB" id="A0A017RT57"/>
<reference evidence="2 3" key="1">
    <citation type="journal article" date="2014" name="Genome Announc.">
        <title>Draft Genome Sequence of Fervidicella metallireducens Strain AeBT, an Iron-Reducing Thermoanaerobe from the Great Artesian Basin.</title>
        <authorList>
            <person name="Patel B.K."/>
        </authorList>
    </citation>
    <scope>NUCLEOTIDE SEQUENCE [LARGE SCALE GENOMIC DNA]</scope>
    <source>
        <strain evidence="2 3">AeB</strain>
    </source>
</reference>
<name>A0A017RT57_9CLOT</name>
<dbReference type="EMBL" id="AZQP01000036">
    <property type="protein sequence ID" value="EYE87857.1"/>
    <property type="molecule type" value="Genomic_DNA"/>
</dbReference>
<proteinExistence type="predicted"/>